<name>A0A426TW31_9CHLR</name>
<evidence type="ECO:0000313" key="1">
    <source>
        <dbReference type="EMBL" id="RRR69679.1"/>
    </source>
</evidence>
<proteinExistence type="predicted"/>
<accession>A0A426TW31</accession>
<comment type="caution">
    <text evidence="1">The sequence shown here is derived from an EMBL/GenBank/DDBJ whole genome shotgun (WGS) entry which is preliminary data.</text>
</comment>
<evidence type="ECO:0000313" key="2">
    <source>
        <dbReference type="Proteomes" id="UP000280307"/>
    </source>
</evidence>
<dbReference type="EMBL" id="RSAS01000599">
    <property type="protein sequence ID" value="RRR69679.1"/>
    <property type="molecule type" value="Genomic_DNA"/>
</dbReference>
<reference evidence="1 2" key="1">
    <citation type="submission" date="2018-12" db="EMBL/GenBank/DDBJ databases">
        <title>Genome Sequence of Candidatus Viridilinea halotolerans isolated from saline sulfide-rich spring.</title>
        <authorList>
            <person name="Grouzdev D.S."/>
            <person name="Burganskaya E.I."/>
            <person name="Krutkina M.S."/>
            <person name="Sukhacheva M.V."/>
            <person name="Gorlenko V.M."/>
        </authorList>
    </citation>
    <scope>NUCLEOTIDE SEQUENCE [LARGE SCALE GENOMIC DNA]</scope>
    <source>
        <strain evidence="1">Chok-6</strain>
    </source>
</reference>
<gene>
    <name evidence="1" type="ORF">EI684_15000</name>
</gene>
<sequence>MKPRRWYSSPELNPTQQPLPVRPFPSAIYWTFTTYTYRAQGAVIKRPMPPIAPQVRSNANAGIVVPERLRRINAA</sequence>
<dbReference type="Proteomes" id="UP000280307">
    <property type="component" value="Unassembled WGS sequence"/>
</dbReference>
<organism evidence="1 2">
    <name type="scientific">Candidatus Viridilinea halotolerans</name>
    <dbReference type="NCBI Taxonomy" id="2491704"/>
    <lineage>
        <taxon>Bacteria</taxon>
        <taxon>Bacillati</taxon>
        <taxon>Chloroflexota</taxon>
        <taxon>Chloroflexia</taxon>
        <taxon>Chloroflexales</taxon>
        <taxon>Chloroflexineae</taxon>
        <taxon>Oscillochloridaceae</taxon>
        <taxon>Candidatus Viridilinea</taxon>
    </lineage>
</organism>
<dbReference type="AlphaFoldDB" id="A0A426TW31"/>
<protein>
    <submittedName>
        <fullName evidence="1">Uncharacterized protein</fullName>
    </submittedName>
</protein>